<keyword evidence="3" id="KW-1185">Reference proteome</keyword>
<comment type="caution">
    <text evidence="2">The sequence shown here is derived from an EMBL/GenBank/DDBJ whole genome shotgun (WGS) entry which is preliminary data.</text>
</comment>
<evidence type="ECO:0000256" key="1">
    <source>
        <dbReference type="SAM" id="Coils"/>
    </source>
</evidence>
<evidence type="ECO:0000313" key="3">
    <source>
        <dbReference type="Proteomes" id="UP000749646"/>
    </source>
</evidence>
<proteinExistence type="predicted"/>
<name>A0A9P6MIW4_9FUNG</name>
<protein>
    <recommendedName>
        <fullName evidence="4">G domain-containing protein</fullName>
    </recommendedName>
</protein>
<dbReference type="AlphaFoldDB" id="A0A9P6MIW4"/>
<organism evidence="2 3">
    <name type="scientific">Modicella reniformis</name>
    <dbReference type="NCBI Taxonomy" id="1440133"/>
    <lineage>
        <taxon>Eukaryota</taxon>
        <taxon>Fungi</taxon>
        <taxon>Fungi incertae sedis</taxon>
        <taxon>Mucoromycota</taxon>
        <taxon>Mortierellomycotina</taxon>
        <taxon>Mortierellomycetes</taxon>
        <taxon>Mortierellales</taxon>
        <taxon>Mortierellaceae</taxon>
        <taxon>Modicella</taxon>
    </lineage>
</organism>
<dbReference type="InterPro" id="IPR027417">
    <property type="entry name" value="P-loop_NTPase"/>
</dbReference>
<gene>
    <name evidence="2" type="ORF">BGZ65_001006</name>
</gene>
<dbReference type="EMBL" id="JAAAHW010000296">
    <property type="protein sequence ID" value="KAG0004039.1"/>
    <property type="molecule type" value="Genomic_DNA"/>
</dbReference>
<accession>A0A9P6MIW4</accession>
<dbReference type="Gene3D" id="3.40.50.300">
    <property type="entry name" value="P-loop containing nucleotide triphosphate hydrolases"/>
    <property type="match status" value="1"/>
</dbReference>
<sequence>MTSSASTAAFPVYNILLLGPSQSGKSSLLEAMKQYADPSYIISFDRIGNNAVSLTSKVCDVVVTTSLPEYKLYDLKDNGELNINRFIATNNERAFRKLLVRDEDLELRAEENHGTTKMQFRIFDTPGLEDTNGRDIQNIAMTFSALAETKEFHLVLITDSYHVPLLPSQEAAFKTYFEFFKDLRGLIRVVHTKVPDIHRHPGGTTIESNLSEKSKFFNRIAGGEVPANKIDCDLDDTGPVHVCLTRNTIRDILKIATTTTPLITQRANVHKSLMMIPVDKDVLQRCTKKRDSILKSCKDLNELSLHIKSTKASIAENKRLICEHDTDALLPLFQSRFDQAWSIPDRPGEITMKLPEQEYTIDKVDVDEQSTYVLYQAGGWGLKFWEVRFRRFVFKSGHYHVVLSITTRNKYRKEIERWKSELDILTRLLATQESEYELTCARRKLLTVYDKMIEHTSAKTVTLGMFMELAGAGLYQGTDVERCAKLLERHLGSTFGLDDD</sequence>
<dbReference type="Proteomes" id="UP000749646">
    <property type="component" value="Unassembled WGS sequence"/>
</dbReference>
<evidence type="ECO:0000313" key="2">
    <source>
        <dbReference type="EMBL" id="KAG0004039.1"/>
    </source>
</evidence>
<dbReference type="SUPFAM" id="SSF52540">
    <property type="entry name" value="P-loop containing nucleoside triphosphate hydrolases"/>
    <property type="match status" value="1"/>
</dbReference>
<dbReference type="OrthoDB" id="8954335at2759"/>
<reference evidence="2" key="1">
    <citation type="journal article" date="2020" name="Fungal Divers.">
        <title>Resolving the Mortierellaceae phylogeny through synthesis of multi-gene phylogenetics and phylogenomics.</title>
        <authorList>
            <person name="Vandepol N."/>
            <person name="Liber J."/>
            <person name="Desiro A."/>
            <person name="Na H."/>
            <person name="Kennedy M."/>
            <person name="Barry K."/>
            <person name="Grigoriev I.V."/>
            <person name="Miller A.N."/>
            <person name="O'Donnell K."/>
            <person name="Stajich J.E."/>
            <person name="Bonito G."/>
        </authorList>
    </citation>
    <scope>NUCLEOTIDE SEQUENCE</scope>
    <source>
        <strain evidence="2">MES-2147</strain>
    </source>
</reference>
<evidence type="ECO:0008006" key="4">
    <source>
        <dbReference type="Google" id="ProtNLM"/>
    </source>
</evidence>
<feature type="coiled-coil region" evidence="1">
    <location>
        <begin position="408"/>
        <end position="435"/>
    </location>
</feature>
<keyword evidence="1" id="KW-0175">Coiled coil</keyword>